<dbReference type="InterPro" id="IPR003749">
    <property type="entry name" value="ThiS/MoaD-like"/>
</dbReference>
<evidence type="ECO:0000313" key="1">
    <source>
        <dbReference type="EMBL" id="ADD07925.1"/>
    </source>
</evidence>
<name>D3TBJ0_ACIB4</name>
<sequence>MRVHIRYFGRFAADIGKFSEEIEFDDKATVKDLVEFLKRKYPFLKDEVIEVSINGKYAKNDDPLAPEISVFPIISGG</sequence>
<accession>D3TBJ0</accession>
<dbReference type="HOGENOM" id="CLU_114601_1_2_2"/>
<organism evidence="1 2">
    <name type="scientific">Aciduliprofundum boonei (strain DSM 19572 / T469)</name>
    <dbReference type="NCBI Taxonomy" id="439481"/>
    <lineage>
        <taxon>Archaea</taxon>
        <taxon>Methanobacteriati</taxon>
        <taxon>Thermoplasmatota</taxon>
        <taxon>DHVE2 group</taxon>
        <taxon>Candidatus Aciduliprofundum</taxon>
    </lineage>
</organism>
<reference evidence="1" key="1">
    <citation type="submission" date="2010-02" db="EMBL/GenBank/DDBJ databases">
        <title>Complete sequence of Aciduliprofundum boonei T469.</title>
        <authorList>
            <consortium name="US DOE Joint Genome Institute"/>
            <person name="Lucas S."/>
            <person name="Copeland A."/>
            <person name="Lapidus A."/>
            <person name="Cheng J.-F."/>
            <person name="Bruce D."/>
            <person name="Goodwin L."/>
            <person name="Pitluck S."/>
            <person name="Saunders E."/>
            <person name="Detter J.C."/>
            <person name="Han C."/>
            <person name="Tapia R."/>
            <person name="Land M."/>
            <person name="Hauser L."/>
            <person name="Kyrpides N."/>
            <person name="Mikhailova N."/>
            <person name="Flores G."/>
            <person name="Reysenbach A.-L."/>
            <person name="Woyke T."/>
        </authorList>
    </citation>
    <scope>NUCLEOTIDE SEQUENCE</scope>
    <source>
        <strain evidence="1">T469</strain>
    </source>
</reference>
<dbReference type="RefSeq" id="WP_012997042.1">
    <property type="nucleotide sequence ID" value="NC_013926.1"/>
</dbReference>
<dbReference type="SUPFAM" id="SSF54285">
    <property type="entry name" value="MoaD/ThiS"/>
    <property type="match status" value="1"/>
</dbReference>
<dbReference type="Proteomes" id="UP000001400">
    <property type="component" value="Chromosome"/>
</dbReference>
<dbReference type="Pfam" id="PF02597">
    <property type="entry name" value="ThiS"/>
    <property type="match status" value="1"/>
</dbReference>
<dbReference type="OrthoDB" id="98357at2157"/>
<proteinExistence type="predicted"/>
<dbReference type="EMBL" id="CP001941">
    <property type="protein sequence ID" value="ADD07925.1"/>
    <property type="molecule type" value="Genomic_DNA"/>
</dbReference>
<dbReference type="InterPro" id="IPR012675">
    <property type="entry name" value="Beta-grasp_dom_sf"/>
</dbReference>
<dbReference type="Gene3D" id="3.10.20.30">
    <property type="match status" value="1"/>
</dbReference>
<protein>
    <submittedName>
        <fullName evidence="1">MoaD family protein</fullName>
    </submittedName>
</protein>
<evidence type="ECO:0000313" key="2">
    <source>
        <dbReference type="Proteomes" id="UP000001400"/>
    </source>
</evidence>
<dbReference type="KEGG" id="abi:Aboo_0113"/>
<dbReference type="AlphaFoldDB" id="D3TBJ0"/>
<keyword evidence="2" id="KW-1185">Reference proteome</keyword>
<gene>
    <name evidence="1" type="ordered locus">Aboo_0113</name>
</gene>
<dbReference type="CDD" id="cd00754">
    <property type="entry name" value="Ubl_MoaD"/>
    <property type="match status" value="1"/>
</dbReference>
<dbReference type="GeneID" id="8827049"/>
<dbReference type="InterPro" id="IPR016155">
    <property type="entry name" value="Mopterin_synth/thiamin_S_b"/>
</dbReference>